<evidence type="ECO:0000313" key="5">
    <source>
        <dbReference type="EMBL" id="PWI34464.1"/>
    </source>
</evidence>
<sequence>MKKIVKAAGISLVILSSSFMAHSAEAVQKIGYVSTGYLMSKLPQREAIVKQLQQENRDDQAELQKLEAKINTKIEQAKRDRELLGEEGLQKLQIEIASLQKEGQLKANKFKKERQEREYNAQRDMGKLIQDAVSKIAEAEGYDIVVDSQALQYAKPDLNLTEKVLAELK</sequence>
<dbReference type="InterPro" id="IPR005632">
    <property type="entry name" value="Chaperone_Skp"/>
</dbReference>
<evidence type="ECO:0000256" key="2">
    <source>
        <dbReference type="ARBA" id="ARBA00022729"/>
    </source>
</evidence>
<dbReference type="RefSeq" id="WP_109318800.1">
    <property type="nucleotide sequence ID" value="NZ_QFWT01000002.1"/>
</dbReference>
<keyword evidence="3" id="KW-0175">Coiled coil</keyword>
<dbReference type="InterPro" id="IPR024930">
    <property type="entry name" value="Skp_dom_sf"/>
</dbReference>
<accession>A0A2U3BCK8</accession>
<keyword evidence="2 4" id="KW-0732">Signal</keyword>
<comment type="caution">
    <text evidence="5">The sequence shown here is derived from an EMBL/GenBank/DDBJ whole genome shotgun (WGS) entry which is preliminary data.</text>
</comment>
<dbReference type="AlphaFoldDB" id="A0A2U3BCK8"/>
<dbReference type="PANTHER" id="PTHR35089:SF1">
    <property type="entry name" value="CHAPERONE PROTEIN SKP"/>
    <property type="match status" value="1"/>
</dbReference>
<keyword evidence="6" id="KW-1185">Reference proteome</keyword>
<dbReference type="GO" id="GO:0051082">
    <property type="term" value="F:unfolded protein binding"/>
    <property type="evidence" value="ECO:0007669"/>
    <property type="project" value="InterPro"/>
</dbReference>
<reference evidence="5 6" key="1">
    <citation type="submission" date="2018-05" db="EMBL/GenBank/DDBJ databases">
        <title>Vibrio limimaris sp. nov., isolated from marine sediment.</title>
        <authorList>
            <person name="Li C.-M."/>
        </authorList>
    </citation>
    <scope>NUCLEOTIDE SEQUENCE [LARGE SCALE GENOMIC DNA]</scope>
    <source>
        <strain evidence="5 6">E4404</strain>
    </source>
</reference>
<dbReference type="SMART" id="SM00935">
    <property type="entry name" value="OmpH"/>
    <property type="match status" value="1"/>
</dbReference>
<evidence type="ECO:0000256" key="4">
    <source>
        <dbReference type="SAM" id="SignalP"/>
    </source>
</evidence>
<evidence type="ECO:0000256" key="1">
    <source>
        <dbReference type="ARBA" id="ARBA00009091"/>
    </source>
</evidence>
<dbReference type="SUPFAM" id="SSF111384">
    <property type="entry name" value="OmpH-like"/>
    <property type="match status" value="1"/>
</dbReference>
<dbReference type="Proteomes" id="UP000245362">
    <property type="component" value="Unassembled WGS sequence"/>
</dbReference>
<evidence type="ECO:0000313" key="6">
    <source>
        <dbReference type="Proteomes" id="UP000245362"/>
    </source>
</evidence>
<evidence type="ECO:0000256" key="3">
    <source>
        <dbReference type="SAM" id="Coils"/>
    </source>
</evidence>
<name>A0A2U3BCK8_9VIBR</name>
<gene>
    <name evidence="5" type="ORF">DI392_04965</name>
</gene>
<feature type="signal peptide" evidence="4">
    <location>
        <begin position="1"/>
        <end position="23"/>
    </location>
</feature>
<dbReference type="GO" id="GO:0050821">
    <property type="term" value="P:protein stabilization"/>
    <property type="evidence" value="ECO:0007669"/>
    <property type="project" value="TreeGrafter"/>
</dbReference>
<dbReference type="Pfam" id="PF03938">
    <property type="entry name" value="OmpH"/>
    <property type="match status" value="1"/>
</dbReference>
<protein>
    <submittedName>
        <fullName evidence="5">Molecular chaperone</fullName>
    </submittedName>
</protein>
<feature type="chain" id="PRO_5015724478" evidence="4">
    <location>
        <begin position="24"/>
        <end position="169"/>
    </location>
</feature>
<dbReference type="Gene3D" id="3.30.910.20">
    <property type="entry name" value="Skp domain"/>
    <property type="match status" value="1"/>
</dbReference>
<dbReference type="OrthoDB" id="5624238at2"/>
<dbReference type="PANTHER" id="PTHR35089">
    <property type="entry name" value="CHAPERONE PROTEIN SKP"/>
    <property type="match status" value="1"/>
</dbReference>
<comment type="similarity">
    <text evidence="1">Belongs to the Skp family.</text>
</comment>
<feature type="coiled-coil region" evidence="3">
    <location>
        <begin position="49"/>
        <end position="109"/>
    </location>
</feature>
<proteinExistence type="inferred from homology"/>
<dbReference type="EMBL" id="QFWT01000002">
    <property type="protein sequence ID" value="PWI34464.1"/>
    <property type="molecule type" value="Genomic_DNA"/>
</dbReference>
<organism evidence="5 6">
    <name type="scientific">Vibrio albus</name>
    <dbReference type="NCBI Taxonomy" id="2200953"/>
    <lineage>
        <taxon>Bacteria</taxon>
        <taxon>Pseudomonadati</taxon>
        <taxon>Pseudomonadota</taxon>
        <taxon>Gammaproteobacteria</taxon>
        <taxon>Vibrionales</taxon>
        <taxon>Vibrionaceae</taxon>
        <taxon>Vibrio</taxon>
    </lineage>
</organism>
<dbReference type="GO" id="GO:0005829">
    <property type="term" value="C:cytosol"/>
    <property type="evidence" value="ECO:0007669"/>
    <property type="project" value="TreeGrafter"/>
</dbReference>